<dbReference type="EMBL" id="CAJVCH010514937">
    <property type="protein sequence ID" value="CAG7821562.1"/>
    <property type="molecule type" value="Genomic_DNA"/>
</dbReference>
<proteinExistence type="predicted"/>
<comment type="caution">
    <text evidence="2">The sequence shown here is derived from an EMBL/GenBank/DDBJ whole genome shotgun (WGS) entry which is preliminary data.</text>
</comment>
<sequence length="218" mass="25492">MISSRAKKLLALILIISEKSCITPYSWDSRKWRPEVTGKKLRFVGWILSIFLSFFYYFFVTYQLLFARHQMSMIVFLLGINLVSIGVAFVMSQIAMFIHLRDLPWLQDQCFILEKEFKRFDSRFKLKRKSMERDQLSFFISAAIISFPLVLIAAFTFFVLNPKFPVLLSSVISLTEIYNYVVSLTSAICATFLLFVMVGNWFIWSFIYGTYAIAVTKF</sequence>
<keyword evidence="1" id="KW-0812">Transmembrane</keyword>
<feature type="transmembrane region" description="Helical" evidence="1">
    <location>
        <begin position="180"/>
        <end position="203"/>
    </location>
</feature>
<gene>
    <name evidence="2" type="ORF">AFUS01_LOCUS31893</name>
</gene>
<keyword evidence="1" id="KW-0472">Membrane</keyword>
<evidence type="ECO:0000313" key="3">
    <source>
        <dbReference type="Proteomes" id="UP000708208"/>
    </source>
</evidence>
<evidence type="ECO:0000313" key="2">
    <source>
        <dbReference type="EMBL" id="CAG7821562.1"/>
    </source>
</evidence>
<protein>
    <submittedName>
        <fullName evidence="2">Uncharacterized protein</fullName>
    </submittedName>
</protein>
<organism evidence="2 3">
    <name type="scientific">Allacma fusca</name>
    <dbReference type="NCBI Taxonomy" id="39272"/>
    <lineage>
        <taxon>Eukaryota</taxon>
        <taxon>Metazoa</taxon>
        <taxon>Ecdysozoa</taxon>
        <taxon>Arthropoda</taxon>
        <taxon>Hexapoda</taxon>
        <taxon>Collembola</taxon>
        <taxon>Symphypleona</taxon>
        <taxon>Sminthuridae</taxon>
        <taxon>Allacma</taxon>
    </lineage>
</organism>
<dbReference type="Proteomes" id="UP000708208">
    <property type="component" value="Unassembled WGS sequence"/>
</dbReference>
<reference evidence="2" key="1">
    <citation type="submission" date="2021-06" db="EMBL/GenBank/DDBJ databases">
        <authorList>
            <person name="Hodson N. C."/>
            <person name="Mongue J. A."/>
            <person name="Jaron S. K."/>
        </authorList>
    </citation>
    <scope>NUCLEOTIDE SEQUENCE</scope>
</reference>
<accession>A0A8J2PFR1</accession>
<feature type="transmembrane region" description="Helical" evidence="1">
    <location>
        <begin position="136"/>
        <end position="160"/>
    </location>
</feature>
<keyword evidence="1" id="KW-1133">Transmembrane helix</keyword>
<evidence type="ECO:0000256" key="1">
    <source>
        <dbReference type="SAM" id="Phobius"/>
    </source>
</evidence>
<feature type="transmembrane region" description="Helical" evidence="1">
    <location>
        <begin position="74"/>
        <end position="98"/>
    </location>
</feature>
<keyword evidence="3" id="KW-1185">Reference proteome</keyword>
<feature type="transmembrane region" description="Helical" evidence="1">
    <location>
        <begin position="44"/>
        <end position="67"/>
    </location>
</feature>
<name>A0A8J2PFR1_9HEXA</name>
<dbReference type="AlphaFoldDB" id="A0A8J2PFR1"/>